<dbReference type="GO" id="GO:0003677">
    <property type="term" value="F:DNA binding"/>
    <property type="evidence" value="ECO:0007669"/>
    <property type="project" value="InterPro"/>
</dbReference>
<reference evidence="2" key="1">
    <citation type="journal article" date="2014" name="Front. Microbiol.">
        <title>High frequency of phylogenetically diverse reductive dehalogenase-homologous genes in deep subseafloor sedimentary metagenomes.</title>
        <authorList>
            <person name="Kawai M."/>
            <person name="Futagami T."/>
            <person name="Toyoda A."/>
            <person name="Takaki Y."/>
            <person name="Nishi S."/>
            <person name="Hori S."/>
            <person name="Arai W."/>
            <person name="Tsubouchi T."/>
            <person name="Morono Y."/>
            <person name="Uchiyama I."/>
            <person name="Ito T."/>
            <person name="Fujiyama A."/>
            <person name="Inagaki F."/>
            <person name="Takami H."/>
        </authorList>
    </citation>
    <scope>NUCLEOTIDE SEQUENCE</scope>
    <source>
        <strain evidence="2">Expedition CK06-06</strain>
    </source>
</reference>
<feature type="non-terminal residue" evidence="2">
    <location>
        <position position="291"/>
    </location>
</feature>
<gene>
    <name evidence="2" type="ORF">S12H4_15987</name>
</gene>
<dbReference type="GO" id="GO:0006313">
    <property type="term" value="P:DNA transposition"/>
    <property type="evidence" value="ECO:0007669"/>
    <property type="project" value="InterPro"/>
</dbReference>
<name>X1R3B5_9ZZZZ</name>
<proteinExistence type="predicted"/>
<dbReference type="InterPro" id="IPR003346">
    <property type="entry name" value="Transposase_20"/>
</dbReference>
<accession>X1R3B5</accession>
<sequence>MYFVKWAIKRELKVFDLENKKSKTMSPSVLEFSKFLDKTEKENSFYFEEGGGDSFKLLARRKNHQVFTLPGIRTKECREDLKLPKTDENDAVAMKLLVKEYPEEFYEFKELDEITARISIIFKERADTEKVMVATKLRLFALKNRLELVNLNGYEKEAVEKKEAVIQALQEDFELQTKLLQIEVRKHPVWKDYLKGLKGVGPAVAGGLIAGIKRASRFDDKYALRHYAGMVTKKGNQKFNHQLKRALFHFSEEIIRQNTPIWRKLYDDMKIYYGDKHPDWKKGKINNYAKK</sequence>
<dbReference type="Pfam" id="PF02371">
    <property type="entry name" value="Transposase_20"/>
    <property type="match status" value="1"/>
</dbReference>
<evidence type="ECO:0000313" key="2">
    <source>
        <dbReference type="EMBL" id="GAI75247.1"/>
    </source>
</evidence>
<feature type="domain" description="Transposase IS116/IS110/IS902 C-terminal" evidence="1">
    <location>
        <begin position="193"/>
        <end position="266"/>
    </location>
</feature>
<dbReference type="EMBL" id="BARW01007714">
    <property type="protein sequence ID" value="GAI75247.1"/>
    <property type="molecule type" value="Genomic_DNA"/>
</dbReference>
<protein>
    <recommendedName>
        <fullName evidence="1">Transposase IS116/IS110/IS902 C-terminal domain-containing protein</fullName>
    </recommendedName>
</protein>
<dbReference type="AlphaFoldDB" id="X1R3B5"/>
<comment type="caution">
    <text evidence="2">The sequence shown here is derived from an EMBL/GenBank/DDBJ whole genome shotgun (WGS) entry which is preliminary data.</text>
</comment>
<dbReference type="GO" id="GO:0004803">
    <property type="term" value="F:transposase activity"/>
    <property type="evidence" value="ECO:0007669"/>
    <property type="project" value="InterPro"/>
</dbReference>
<organism evidence="2">
    <name type="scientific">marine sediment metagenome</name>
    <dbReference type="NCBI Taxonomy" id="412755"/>
    <lineage>
        <taxon>unclassified sequences</taxon>
        <taxon>metagenomes</taxon>
        <taxon>ecological metagenomes</taxon>
    </lineage>
</organism>
<evidence type="ECO:0000259" key="1">
    <source>
        <dbReference type="Pfam" id="PF02371"/>
    </source>
</evidence>